<reference evidence="2" key="1">
    <citation type="submission" date="2023-07" db="EMBL/GenBank/DDBJ databases">
        <authorList>
            <consortium name="CYATHOMIX"/>
        </authorList>
    </citation>
    <scope>NUCLEOTIDE SEQUENCE</scope>
    <source>
        <strain evidence="2">N/A</strain>
    </source>
</reference>
<evidence type="ECO:0000313" key="2">
    <source>
        <dbReference type="EMBL" id="CAJ0601976.1"/>
    </source>
</evidence>
<dbReference type="Proteomes" id="UP001176961">
    <property type="component" value="Unassembled WGS sequence"/>
</dbReference>
<proteinExistence type="predicted"/>
<keyword evidence="1" id="KW-0732">Signal</keyword>
<feature type="signal peptide" evidence="1">
    <location>
        <begin position="1"/>
        <end position="20"/>
    </location>
</feature>
<dbReference type="EMBL" id="CATQJL010000305">
    <property type="protein sequence ID" value="CAJ0601976.1"/>
    <property type="molecule type" value="Genomic_DNA"/>
</dbReference>
<feature type="chain" id="PRO_5041440629" evidence="1">
    <location>
        <begin position="21"/>
        <end position="64"/>
    </location>
</feature>
<name>A0AA36H1B4_CYLNA</name>
<gene>
    <name evidence="2" type="ORF">CYNAS_LOCUS13959</name>
</gene>
<evidence type="ECO:0000256" key="1">
    <source>
        <dbReference type="SAM" id="SignalP"/>
    </source>
</evidence>
<protein>
    <submittedName>
        <fullName evidence="2">Uncharacterized protein</fullName>
    </submittedName>
</protein>
<sequence>MKFLLFLYILGACLSVLTHADETSEKRYYCNSRRLQCFEYNGWSLITPILYSSIEACRQNCPWY</sequence>
<organism evidence="2 3">
    <name type="scientific">Cylicocyclus nassatus</name>
    <name type="common">Nematode worm</name>
    <dbReference type="NCBI Taxonomy" id="53992"/>
    <lineage>
        <taxon>Eukaryota</taxon>
        <taxon>Metazoa</taxon>
        <taxon>Ecdysozoa</taxon>
        <taxon>Nematoda</taxon>
        <taxon>Chromadorea</taxon>
        <taxon>Rhabditida</taxon>
        <taxon>Rhabditina</taxon>
        <taxon>Rhabditomorpha</taxon>
        <taxon>Strongyloidea</taxon>
        <taxon>Strongylidae</taxon>
        <taxon>Cylicocyclus</taxon>
    </lineage>
</organism>
<dbReference type="AlphaFoldDB" id="A0AA36H1B4"/>
<comment type="caution">
    <text evidence="2">The sequence shown here is derived from an EMBL/GenBank/DDBJ whole genome shotgun (WGS) entry which is preliminary data.</text>
</comment>
<evidence type="ECO:0000313" key="3">
    <source>
        <dbReference type="Proteomes" id="UP001176961"/>
    </source>
</evidence>
<accession>A0AA36H1B4</accession>
<keyword evidence="3" id="KW-1185">Reference proteome</keyword>